<dbReference type="NCBIfam" id="NF006134">
    <property type="entry name" value="PRK08279.1"/>
    <property type="match status" value="1"/>
</dbReference>
<dbReference type="Pfam" id="PF13193">
    <property type="entry name" value="AMP-binding_C"/>
    <property type="match status" value="1"/>
</dbReference>
<accession>A0ABM5GSB3</accession>
<evidence type="ECO:0000256" key="4">
    <source>
        <dbReference type="ARBA" id="ARBA00026121"/>
    </source>
</evidence>
<comment type="similarity">
    <text evidence="1">Belongs to the ATP-dependent AMP-binding enzyme family.</text>
</comment>
<sequence>MLALYTIVLGLLILLPLLGNVFFPYLWPDLRFLFSYLHMRHRCRKRLQSNPPVTFLEVFLAKVQKHPRKPLILFGEEVYSYREIDRRSSQAARVFQGHLGLKEGDTVAVFLKNCPAYLWVWMGLEKIGCTMACVNYSIRSKSLLHVLKSCAAKVLLTTPDFQAAIEEVLPALRENGVQVFSLSDDSPTESVEGLLGHIKSSSAEPVPVSCRANITAKSTSLNIFTSGTTGLPKAAIMTQTRVLVISCMLGQVGIHSNDIIYTPLPLYHSAALLVALAGCIEVGATLVLRSKFSASCFWDDCRRYQVTAIHYVGELMSYLCNSPKKDNDRDHRVRIAIGNGIRGEVWKEFLHRFGSIRIYEFYGATEGNISFINYTGKIGAVGKTNFLLKKVTKFELIKYDVDLDEPVRDEKGCCVLVSPGETGLLVAKITEVTPFVGYAGDREKTEKKILRDVLKKGDCYFNTGDLLMQDREGFLYFQDRVGDTFRWKGENVATTEVEKILVALDFIQEINVYGVPVPGHEGKIGMAAVRLKEGLTFDGKKLYEHARASMPSYAIPHFIRLREALEITGTFKQCKSQLVKEGFNPAVVSDPLYFLDDREKCYTPMTQQIFSSIAKKKLKL</sequence>
<dbReference type="SUPFAM" id="SSF56801">
    <property type="entry name" value="Acetyl-CoA synthetase-like"/>
    <property type="match status" value="1"/>
</dbReference>
<evidence type="ECO:0000259" key="9">
    <source>
        <dbReference type="Pfam" id="PF13193"/>
    </source>
</evidence>
<proteinExistence type="inferred from homology"/>
<dbReference type="RefSeq" id="XP_072860548.1">
    <property type="nucleotide sequence ID" value="XM_073004447.1"/>
</dbReference>
<evidence type="ECO:0000256" key="3">
    <source>
        <dbReference type="ARBA" id="ARBA00022832"/>
    </source>
</evidence>
<dbReference type="InterPro" id="IPR000873">
    <property type="entry name" value="AMP-dep_synth/lig_dom"/>
</dbReference>
<keyword evidence="3" id="KW-0276">Fatty acid metabolism</keyword>
<keyword evidence="2" id="KW-0436">Ligase</keyword>
<feature type="domain" description="AMP-dependent synthetase/ligase" evidence="8">
    <location>
        <begin position="61"/>
        <end position="373"/>
    </location>
</feature>
<dbReference type="GeneID" id="110091316"/>
<dbReference type="Proteomes" id="UP001652642">
    <property type="component" value="Chromosome 6"/>
</dbReference>
<evidence type="ECO:0000313" key="11">
    <source>
        <dbReference type="RefSeq" id="XP_072860548.1"/>
    </source>
</evidence>
<dbReference type="InterPro" id="IPR025110">
    <property type="entry name" value="AMP-bd_C"/>
</dbReference>
<evidence type="ECO:0000256" key="1">
    <source>
        <dbReference type="ARBA" id="ARBA00006432"/>
    </source>
</evidence>
<reference evidence="11" key="1">
    <citation type="submission" date="2025-08" db="UniProtKB">
        <authorList>
            <consortium name="RefSeq"/>
        </authorList>
    </citation>
    <scope>IDENTIFICATION</scope>
</reference>
<dbReference type="EC" id="6.2.1.3" evidence="4"/>
<evidence type="ECO:0000256" key="6">
    <source>
        <dbReference type="ARBA" id="ARBA00041297"/>
    </source>
</evidence>
<organism evidence="10 11">
    <name type="scientific">Pogona vitticeps</name>
    <name type="common">central bearded dragon</name>
    <dbReference type="NCBI Taxonomy" id="103695"/>
    <lineage>
        <taxon>Eukaryota</taxon>
        <taxon>Metazoa</taxon>
        <taxon>Chordata</taxon>
        <taxon>Craniata</taxon>
        <taxon>Vertebrata</taxon>
        <taxon>Euteleostomi</taxon>
        <taxon>Lepidosauria</taxon>
        <taxon>Squamata</taxon>
        <taxon>Bifurcata</taxon>
        <taxon>Unidentata</taxon>
        <taxon>Episquamata</taxon>
        <taxon>Toxicofera</taxon>
        <taxon>Iguania</taxon>
        <taxon>Acrodonta</taxon>
        <taxon>Agamidae</taxon>
        <taxon>Amphibolurinae</taxon>
        <taxon>Pogona</taxon>
    </lineage>
</organism>
<evidence type="ECO:0000256" key="2">
    <source>
        <dbReference type="ARBA" id="ARBA00022598"/>
    </source>
</evidence>
<evidence type="ECO:0000256" key="7">
    <source>
        <dbReference type="ARBA" id="ARBA00048666"/>
    </source>
</evidence>
<comment type="catalytic activity">
    <reaction evidence="7">
        <text>tetracosanoate + ATP + CoA = tetracosanoyl-CoA + AMP + diphosphate</text>
        <dbReference type="Rhea" id="RHEA:33639"/>
        <dbReference type="ChEBI" id="CHEBI:30616"/>
        <dbReference type="ChEBI" id="CHEBI:31014"/>
        <dbReference type="ChEBI" id="CHEBI:33019"/>
        <dbReference type="ChEBI" id="CHEBI:57287"/>
        <dbReference type="ChEBI" id="CHEBI:65052"/>
        <dbReference type="ChEBI" id="CHEBI:456215"/>
    </reaction>
    <physiologicalReaction direction="left-to-right" evidence="7">
        <dbReference type="Rhea" id="RHEA:33640"/>
    </physiologicalReaction>
</comment>
<dbReference type="PANTHER" id="PTHR43107">
    <property type="entry name" value="LONG-CHAIN FATTY ACID TRANSPORT PROTEIN"/>
    <property type="match status" value="1"/>
</dbReference>
<protein>
    <recommendedName>
        <fullName evidence="4">long-chain-fatty-acid--CoA ligase</fullName>
        <ecNumber evidence="4">6.2.1.3</ecNumber>
    </recommendedName>
    <alternativeName>
        <fullName evidence="6">Long-chain-fatty-acid--CoA ligase</fullName>
    </alternativeName>
</protein>
<gene>
    <name evidence="11" type="primary">LOC110091316</name>
</gene>
<dbReference type="Gene3D" id="3.40.50.12780">
    <property type="entry name" value="N-terminal domain of ligase-like"/>
    <property type="match status" value="1"/>
</dbReference>
<feature type="domain" description="AMP-binding enzyme C-terminal" evidence="9">
    <location>
        <begin position="496"/>
        <end position="572"/>
    </location>
</feature>
<name>A0ABM5GSB3_9SAUR</name>
<comment type="catalytic activity">
    <reaction evidence="5">
        <text>a very long-chain fatty acid + ATP + CoA = a very long-chain fatty acyl-CoA + AMP + diphosphate</text>
        <dbReference type="Rhea" id="RHEA:54536"/>
        <dbReference type="ChEBI" id="CHEBI:30616"/>
        <dbReference type="ChEBI" id="CHEBI:33019"/>
        <dbReference type="ChEBI" id="CHEBI:57287"/>
        <dbReference type="ChEBI" id="CHEBI:58950"/>
        <dbReference type="ChEBI" id="CHEBI:138261"/>
        <dbReference type="ChEBI" id="CHEBI:456215"/>
    </reaction>
    <physiologicalReaction direction="left-to-right" evidence="5">
        <dbReference type="Rhea" id="RHEA:54537"/>
    </physiologicalReaction>
</comment>
<evidence type="ECO:0000256" key="5">
    <source>
        <dbReference type="ARBA" id="ARBA00036527"/>
    </source>
</evidence>
<dbReference type="Gene3D" id="3.30.300.30">
    <property type="match status" value="1"/>
</dbReference>
<keyword evidence="10" id="KW-1185">Reference proteome</keyword>
<evidence type="ECO:0000259" key="8">
    <source>
        <dbReference type="Pfam" id="PF00501"/>
    </source>
</evidence>
<dbReference type="InterPro" id="IPR042099">
    <property type="entry name" value="ANL_N_sf"/>
</dbReference>
<dbReference type="Pfam" id="PF00501">
    <property type="entry name" value="AMP-binding"/>
    <property type="match status" value="1"/>
</dbReference>
<evidence type="ECO:0000313" key="10">
    <source>
        <dbReference type="Proteomes" id="UP001652642"/>
    </source>
</evidence>
<dbReference type="PANTHER" id="PTHR43107:SF4">
    <property type="entry name" value="LONG-CHAIN FATTY ACID TRANSPORT PROTEIN 2"/>
    <property type="match status" value="1"/>
</dbReference>
<keyword evidence="3" id="KW-0443">Lipid metabolism</keyword>
<dbReference type="InterPro" id="IPR045851">
    <property type="entry name" value="AMP-bd_C_sf"/>
</dbReference>